<protein>
    <submittedName>
        <fullName evidence="1">Uncharacterized protein</fullName>
    </submittedName>
</protein>
<reference evidence="1" key="2">
    <citation type="submission" date="2020-09" db="EMBL/GenBank/DDBJ databases">
        <authorList>
            <person name="Sun Q."/>
            <person name="Zhou Y."/>
        </authorList>
    </citation>
    <scope>NUCLEOTIDE SEQUENCE</scope>
    <source>
        <strain evidence="1">CGMCC 1.6333</strain>
    </source>
</reference>
<dbReference type="RefSeq" id="WP_162879246.1">
    <property type="nucleotide sequence ID" value="NZ_BMLG01000032.1"/>
</dbReference>
<evidence type="ECO:0000313" key="2">
    <source>
        <dbReference type="Proteomes" id="UP000618460"/>
    </source>
</evidence>
<keyword evidence="2" id="KW-1185">Reference proteome</keyword>
<comment type="caution">
    <text evidence="1">The sequence shown here is derived from an EMBL/GenBank/DDBJ whole genome shotgun (WGS) entry which is preliminary data.</text>
</comment>
<reference evidence="1" key="1">
    <citation type="journal article" date="2014" name="Int. J. Syst. Evol. Microbiol.">
        <title>Complete genome sequence of Corynebacterium casei LMG S-19264T (=DSM 44701T), isolated from a smear-ripened cheese.</title>
        <authorList>
            <consortium name="US DOE Joint Genome Institute (JGI-PGF)"/>
            <person name="Walter F."/>
            <person name="Albersmeier A."/>
            <person name="Kalinowski J."/>
            <person name="Ruckert C."/>
        </authorList>
    </citation>
    <scope>NUCLEOTIDE SEQUENCE</scope>
    <source>
        <strain evidence="1">CGMCC 1.6333</strain>
    </source>
</reference>
<gene>
    <name evidence="1" type="ORF">GCM10011351_31200</name>
</gene>
<name>A0A917TXU2_9BACI</name>
<sequence length="52" mass="5996">MDALGIIIVIILSLWSITKTLEKMTDKILDSHKKQNELLENIKSKLEEKSDK</sequence>
<accession>A0A917TXU2</accession>
<dbReference type="EMBL" id="BMLG01000032">
    <property type="protein sequence ID" value="GGM42989.1"/>
    <property type="molecule type" value="Genomic_DNA"/>
</dbReference>
<dbReference type="Proteomes" id="UP000618460">
    <property type="component" value="Unassembled WGS sequence"/>
</dbReference>
<organism evidence="1 2">
    <name type="scientific">Paraliobacillus quinghaiensis</name>
    <dbReference type="NCBI Taxonomy" id="470815"/>
    <lineage>
        <taxon>Bacteria</taxon>
        <taxon>Bacillati</taxon>
        <taxon>Bacillota</taxon>
        <taxon>Bacilli</taxon>
        <taxon>Bacillales</taxon>
        <taxon>Bacillaceae</taxon>
        <taxon>Paraliobacillus</taxon>
    </lineage>
</organism>
<proteinExistence type="predicted"/>
<dbReference type="AlphaFoldDB" id="A0A917TXU2"/>
<evidence type="ECO:0000313" key="1">
    <source>
        <dbReference type="EMBL" id="GGM42989.1"/>
    </source>
</evidence>